<protein>
    <submittedName>
        <fullName evidence="2">Uncharacterized protein</fullName>
    </submittedName>
</protein>
<evidence type="ECO:0000256" key="1">
    <source>
        <dbReference type="SAM" id="MobiDB-lite"/>
    </source>
</evidence>
<dbReference type="Gramene" id="Psat04G0117500-T1">
    <property type="protein sequence ID" value="KAI5416030.1"/>
    <property type="gene ID" value="KIW84_041175"/>
</dbReference>
<proteinExistence type="predicted"/>
<dbReference type="AlphaFoldDB" id="A0A9D5ARR8"/>
<dbReference type="Proteomes" id="UP001058974">
    <property type="component" value="Chromosome 4"/>
</dbReference>
<sequence>PIHLDSSFSWPPSATSVSFSVISSLVTFSHLFTPNTLFLPPLSLSFIFSKKAMEEDDFTLEPPHSLKYKLKSSLCFSCCFSHRRVKPRIVRSSSLGTHDKSRSTEFSHLKEKCSNFISRLSRHRRRHSADFHYDPLSYALNFEDDANGEKSVNNLKSFSARLPASPPSTPSPNSTNASVEIAARS</sequence>
<evidence type="ECO:0000313" key="2">
    <source>
        <dbReference type="EMBL" id="KAI5416030.1"/>
    </source>
</evidence>
<accession>A0A9D5ARR8</accession>
<keyword evidence="3" id="KW-1185">Reference proteome</keyword>
<evidence type="ECO:0000313" key="3">
    <source>
        <dbReference type="Proteomes" id="UP001058974"/>
    </source>
</evidence>
<feature type="non-terminal residue" evidence="2">
    <location>
        <position position="1"/>
    </location>
</feature>
<organism evidence="2 3">
    <name type="scientific">Pisum sativum</name>
    <name type="common">Garden pea</name>
    <name type="synonym">Lathyrus oleraceus</name>
    <dbReference type="NCBI Taxonomy" id="3888"/>
    <lineage>
        <taxon>Eukaryota</taxon>
        <taxon>Viridiplantae</taxon>
        <taxon>Streptophyta</taxon>
        <taxon>Embryophyta</taxon>
        <taxon>Tracheophyta</taxon>
        <taxon>Spermatophyta</taxon>
        <taxon>Magnoliopsida</taxon>
        <taxon>eudicotyledons</taxon>
        <taxon>Gunneridae</taxon>
        <taxon>Pentapetalae</taxon>
        <taxon>rosids</taxon>
        <taxon>fabids</taxon>
        <taxon>Fabales</taxon>
        <taxon>Fabaceae</taxon>
        <taxon>Papilionoideae</taxon>
        <taxon>50 kb inversion clade</taxon>
        <taxon>NPAAA clade</taxon>
        <taxon>Hologalegina</taxon>
        <taxon>IRL clade</taxon>
        <taxon>Fabeae</taxon>
        <taxon>Lathyrus</taxon>
    </lineage>
</organism>
<dbReference type="EMBL" id="JAMSHJ010000004">
    <property type="protein sequence ID" value="KAI5416030.1"/>
    <property type="molecule type" value="Genomic_DNA"/>
</dbReference>
<comment type="caution">
    <text evidence="2">The sequence shown here is derived from an EMBL/GenBank/DDBJ whole genome shotgun (WGS) entry which is preliminary data.</text>
</comment>
<dbReference type="PANTHER" id="PTHR33168">
    <property type="entry name" value="STRESS INDUCED PROTEIN-RELATED"/>
    <property type="match status" value="1"/>
</dbReference>
<gene>
    <name evidence="2" type="ORF">KIW84_041175</name>
</gene>
<feature type="region of interest" description="Disordered" evidence="1">
    <location>
        <begin position="159"/>
        <end position="185"/>
    </location>
</feature>
<reference evidence="2 3" key="1">
    <citation type="journal article" date="2022" name="Nat. Genet.">
        <title>Improved pea reference genome and pan-genome highlight genomic features and evolutionary characteristics.</title>
        <authorList>
            <person name="Yang T."/>
            <person name="Liu R."/>
            <person name="Luo Y."/>
            <person name="Hu S."/>
            <person name="Wang D."/>
            <person name="Wang C."/>
            <person name="Pandey M.K."/>
            <person name="Ge S."/>
            <person name="Xu Q."/>
            <person name="Li N."/>
            <person name="Li G."/>
            <person name="Huang Y."/>
            <person name="Saxena R.K."/>
            <person name="Ji Y."/>
            <person name="Li M."/>
            <person name="Yan X."/>
            <person name="He Y."/>
            <person name="Liu Y."/>
            <person name="Wang X."/>
            <person name="Xiang C."/>
            <person name="Varshney R.K."/>
            <person name="Ding H."/>
            <person name="Gao S."/>
            <person name="Zong X."/>
        </authorList>
    </citation>
    <scope>NUCLEOTIDE SEQUENCE [LARGE SCALE GENOMIC DNA]</scope>
    <source>
        <strain evidence="2 3">cv. Zhongwan 6</strain>
    </source>
</reference>
<name>A0A9D5ARR8_PEA</name>